<dbReference type="RefSeq" id="WP_377388075.1">
    <property type="nucleotide sequence ID" value="NZ_JBHUIX010000005.1"/>
</dbReference>
<dbReference type="SUPFAM" id="SSF49785">
    <property type="entry name" value="Galactose-binding domain-like"/>
    <property type="match status" value="1"/>
</dbReference>
<dbReference type="Proteomes" id="UP001597413">
    <property type="component" value="Unassembled WGS sequence"/>
</dbReference>
<evidence type="ECO:0000313" key="5">
    <source>
        <dbReference type="Proteomes" id="UP001597413"/>
    </source>
</evidence>
<evidence type="ECO:0000259" key="3">
    <source>
        <dbReference type="Pfam" id="PF08547"/>
    </source>
</evidence>
<sequence>MHRRVFLTAMAAALGIGQAHGAESVIDDFSGQPETRWKFYTDAVMGGVSTGALEMIRGSRGGRARMTGEVSTAHQGGFLQMRRALGAAPDAATQGVWLEVRGNGAEYFVHLHTRQMVFPWQYYQARFESEGRWRRLRLPFAAFHPSGRMLRATPRPQDLISVALVAYGRDYSADVELRAIGFY</sequence>
<comment type="caution">
    <text evidence="4">The sequence shown here is derived from an EMBL/GenBank/DDBJ whole genome shotgun (WGS) entry which is preliminary data.</text>
</comment>
<evidence type="ECO:0000256" key="1">
    <source>
        <dbReference type="ARBA" id="ARBA00007884"/>
    </source>
</evidence>
<dbReference type="PANTHER" id="PTHR13194:SF19">
    <property type="entry name" value="NAD(P)-BINDING ROSSMANN-FOLD SUPERFAMILY PROTEIN"/>
    <property type="match status" value="1"/>
</dbReference>
<comment type="similarity">
    <text evidence="1">Belongs to the CIA30 family.</text>
</comment>
<name>A0ABW5A7G6_9RHOB</name>
<proteinExistence type="inferred from homology"/>
<evidence type="ECO:0000256" key="2">
    <source>
        <dbReference type="SAM" id="SignalP"/>
    </source>
</evidence>
<dbReference type="InterPro" id="IPR039131">
    <property type="entry name" value="NDUFAF1"/>
</dbReference>
<feature type="chain" id="PRO_5046126304" evidence="2">
    <location>
        <begin position="22"/>
        <end position="183"/>
    </location>
</feature>
<feature type="signal peptide" evidence="2">
    <location>
        <begin position="1"/>
        <end position="21"/>
    </location>
</feature>
<evidence type="ECO:0000313" key="4">
    <source>
        <dbReference type="EMBL" id="MFD2173510.1"/>
    </source>
</evidence>
<dbReference type="Pfam" id="PF08547">
    <property type="entry name" value="CIA30"/>
    <property type="match status" value="1"/>
</dbReference>
<protein>
    <submittedName>
        <fullName evidence="4">CIA30 family protein</fullName>
    </submittedName>
</protein>
<keyword evidence="5" id="KW-1185">Reference proteome</keyword>
<dbReference type="PANTHER" id="PTHR13194">
    <property type="entry name" value="COMPLEX I INTERMEDIATE-ASSOCIATED PROTEIN 30"/>
    <property type="match status" value="1"/>
</dbReference>
<dbReference type="InterPro" id="IPR013857">
    <property type="entry name" value="NADH-UbQ_OxRdtase-assoc_prot30"/>
</dbReference>
<accession>A0ABW5A7G6</accession>
<gene>
    <name evidence="4" type="ORF">ACFSM0_05340</name>
</gene>
<feature type="domain" description="NADH:ubiquinone oxidoreductase intermediate-associated protein 30" evidence="3">
    <location>
        <begin position="31"/>
        <end position="153"/>
    </location>
</feature>
<reference evidence="5" key="1">
    <citation type="journal article" date="2019" name="Int. J. Syst. Evol. Microbiol.">
        <title>The Global Catalogue of Microorganisms (GCM) 10K type strain sequencing project: providing services to taxonomists for standard genome sequencing and annotation.</title>
        <authorList>
            <consortium name="The Broad Institute Genomics Platform"/>
            <consortium name="The Broad Institute Genome Sequencing Center for Infectious Disease"/>
            <person name="Wu L."/>
            <person name="Ma J."/>
        </authorList>
    </citation>
    <scope>NUCLEOTIDE SEQUENCE [LARGE SCALE GENOMIC DNA]</scope>
    <source>
        <strain evidence="5">CCUG 55131</strain>
    </source>
</reference>
<dbReference type="EMBL" id="JBHUIX010000005">
    <property type="protein sequence ID" value="MFD2173510.1"/>
    <property type="molecule type" value="Genomic_DNA"/>
</dbReference>
<organism evidence="4 5">
    <name type="scientific">Rhodobacter lacus</name>
    <dbReference type="NCBI Taxonomy" id="1641972"/>
    <lineage>
        <taxon>Bacteria</taxon>
        <taxon>Pseudomonadati</taxon>
        <taxon>Pseudomonadota</taxon>
        <taxon>Alphaproteobacteria</taxon>
        <taxon>Rhodobacterales</taxon>
        <taxon>Rhodobacter group</taxon>
        <taxon>Rhodobacter</taxon>
    </lineage>
</organism>
<keyword evidence="2" id="KW-0732">Signal</keyword>
<dbReference type="InterPro" id="IPR008979">
    <property type="entry name" value="Galactose-bd-like_sf"/>
</dbReference>